<dbReference type="AlphaFoldDB" id="A0A495JWR8"/>
<sequence length="119" mass="12493">MTDPSAHWAPPGDARPPGRAELAAMLRAVANRGVLTPAMGRPEVLAGIRRKRWATTPTDGTPSTLTEFGHRVTRGANPEAYVAAVPDEQVQAWAGLIAAAERAPESTDPPADHRGGEAP</sequence>
<accession>A0A495JWR8</accession>
<organism evidence="2 3">
    <name type="scientific">Micromonospora pisi</name>
    <dbReference type="NCBI Taxonomy" id="589240"/>
    <lineage>
        <taxon>Bacteria</taxon>
        <taxon>Bacillati</taxon>
        <taxon>Actinomycetota</taxon>
        <taxon>Actinomycetes</taxon>
        <taxon>Micromonosporales</taxon>
        <taxon>Micromonosporaceae</taxon>
        <taxon>Micromonospora</taxon>
    </lineage>
</organism>
<dbReference type="EMBL" id="RBKT01000001">
    <property type="protein sequence ID" value="RKR92704.1"/>
    <property type="molecule type" value="Genomic_DNA"/>
</dbReference>
<comment type="caution">
    <text evidence="2">The sequence shown here is derived from an EMBL/GenBank/DDBJ whole genome shotgun (WGS) entry which is preliminary data.</text>
</comment>
<dbReference type="Proteomes" id="UP000277671">
    <property type="component" value="Unassembled WGS sequence"/>
</dbReference>
<keyword evidence="3" id="KW-1185">Reference proteome</keyword>
<name>A0A495JWR8_9ACTN</name>
<feature type="compositionally biased region" description="Basic and acidic residues" evidence="1">
    <location>
        <begin position="102"/>
        <end position="119"/>
    </location>
</feature>
<evidence type="ECO:0000313" key="3">
    <source>
        <dbReference type="Proteomes" id="UP000277671"/>
    </source>
</evidence>
<proteinExistence type="predicted"/>
<evidence type="ECO:0000256" key="1">
    <source>
        <dbReference type="SAM" id="MobiDB-lite"/>
    </source>
</evidence>
<protein>
    <submittedName>
        <fullName evidence="2">Uncharacterized protein</fullName>
    </submittedName>
</protein>
<gene>
    <name evidence="2" type="ORF">BDK92_7182</name>
</gene>
<dbReference type="RefSeq" id="WP_147457228.1">
    <property type="nucleotide sequence ID" value="NZ_RBKT01000001.1"/>
</dbReference>
<reference evidence="2 3" key="1">
    <citation type="submission" date="2018-10" db="EMBL/GenBank/DDBJ databases">
        <title>Sequencing the genomes of 1000 actinobacteria strains.</title>
        <authorList>
            <person name="Klenk H.-P."/>
        </authorList>
    </citation>
    <scope>NUCLEOTIDE SEQUENCE [LARGE SCALE GENOMIC DNA]</scope>
    <source>
        <strain evidence="2 3">DSM 45175</strain>
    </source>
</reference>
<evidence type="ECO:0000313" key="2">
    <source>
        <dbReference type="EMBL" id="RKR92704.1"/>
    </source>
</evidence>
<feature type="region of interest" description="Disordered" evidence="1">
    <location>
        <begin position="99"/>
        <end position="119"/>
    </location>
</feature>